<name>A0A0D0DRS0_9AGAM</name>
<keyword evidence="3" id="KW-1185">Reference proteome</keyword>
<feature type="compositionally biased region" description="Polar residues" evidence="1">
    <location>
        <begin position="102"/>
        <end position="120"/>
    </location>
</feature>
<organism evidence="2 3">
    <name type="scientific">Paxillus rubicundulus Ve08.2h10</name>
    <dbReference type="NCBI Taxonomy" id="930991"/>
    <lineage>
        <taxon>Eukaryota</taxon>
        <taxon>Fungi</taxon>
        <taxon>Dikarya</taxon>
        <taxon>Basidiomycota</taxon>
        <taxon>Agaricomycotina</taxon>
        <taxon>Agaricomycetes</taxon>
        <taxon>Agaricomycetidae</taxon>
        <taxon>Boletales</taxon>
        <taxon>Paxilineae</taxon>
        <taxon>Paxillaceae</taxon>
        <taxon>Paxillus</taxon>
    </lineage>
</organism>
<dbReference type="InParanoid" id="A0A0D0DRS0"/>
<protein>
    <submittedName>
        <fullName evidence="2">Unplaced genomic scaffold scaffold_680, whole genome shotgun sequence</fullName>
    </submittedName>
</protein>
<gene>
    <name evidence="2" type="ORF">PAXRUDRAFT_151640</name>
</gene>
<feature type="compositionally biased region" description="Low complexity" evidence="1">
    <location>
        <begin position="1"/>
        <end position="17"/>
    </location>
</feature>
<dbReference type="AlphaFoldDB" id="A0A0D0DRS0"/>
<dbReference type="EMBL" id="KN825502">
    <property type="protein sequence ID" value="KIK90556.1"/>
    <property type="molecule type" value="Genomic_DNA"/>
</dbReference>
<dbReference type="OrthoDB" id="3236040at2759"/>
<dbReference type="Proteomes" id="UP000054538">
    <property type="component" value="Unassembled WGS sequence"/>
</dbReference>
<evidence type="ECO:0000313" key="3">
    <source>
        <dbReference type="Proteomes" id="UP000054538"/>
    </source>
</evidence>
<evidence type="ECO:0000313" key="2">
    <source>
        <dbReference type="EMBL" id="KIK90556.1"/>
    </source>
</evidence>
<dbReference type="HOGENOM" id="CLU_2050390_0_0_1"/>
<reference evidence="2 3" key="1">
    <citation type="submission" date="2014-04" db="EMBL/GenBank/DDBJ databases">
        <authorList>
            <consortium name="DOE Joint Genome Institute"/>
            <person name="Kuo A."/>
            <person name="Kohler A."/>
            <person name="Jargeat P."/>
            <person name="Nagy L.G."/>
            <person name="Floudas D."/>
            <person name="Copeland A."/>
            <person name="Barry K.W."/>
            <person name="Cichocki N."/>
            <person name="Veneault-Fourrey C."/>
            <person name="LaButti K."/>
            <person name="Lindquist E.A."/>
            <person name="Lipzen A."/>
            <person name="Lundell T."/>
            <person name="Morin E."/>
            <person name="Murat C."/>
            <person name="Sun H."/>
            <person name="Tunlid A."/>
            <person name="Henrissat B."/>
            <person name="Grigoriev I.V."/>
            <person name="Hibbett D.S."/>
            <person name="Martin F."/>
            <person name="Nordberg H.P."/>
            <person name="Cantor M.N."/>
            <person name="Hua S.X."/>
        </authorList>
    </citation>
    <scope>NUCLEOTIDE SEQUENCE [LARGE SCALE GENOMIC DNA]</scope>
    <source>
        <strain evidence="2 3">Ve08.2h10</strain>
    </source>
</reference>
<accession>A0A0D0DRS0</accession>
<feature type="region of interest" description="Disordered" evidence="1">
    <location>
        <begin position="99"/>
        <end position="120"/>
    </location>
</feature>
<evidence type="ECO:0000256" key="1">
    <source>
        <dbReference type="SAM" id="MobiDB-lite"/>
    </source>
</evidence>
<proteinExistence type="predicted"/>
<sequence>MPSLRRSFSSPSVRSSPYPTLLSSGNPSGNRVRTTAQQPRRSSGSDTIGRRVLADIEWWRVYDGQCDYDLQDRAQDEPQTQDMSDLSAGSVVILSAGGASLEPSQTPPLSLHSFSLDLQV</sequence>
<reference evidence="3" key="2">
    <citation type="submission" date="2015-01" db="EMBL/GenBank/DDBJ databases">
        <title>Evolutionary Origins and Diversification of the Mycorrhizal Mutualists.</title>
        <authorList>
            <consortium name="DOE Joint Genome Institute"/>
            <consortium name="Mycorrhizal Genomics Consortium"/>
            <person name="Kohler A."/>
            <person name="Kuo A."/>
            <person name="Nagy L.G."/>
            <person name="Floudas D."/>
            <person name="Copeland A."/>
            <person name="Barry K.W."/>
            <person name="Cichocki N."/>
            <person name="Veneault-Fourrey C."/>
            <person name="LaButti K."/>
            <person name="Lindquist E.A."/>
            <person name="Lipzen A."/>
            <person name="Lundell T."/>
            <person name="Morin E."/>
            <person name="Murat C."/>
            <person name="Riley R."/>
            <person name="Ohm R."/>
            <person name="Sun H."/>
            <person name="Tunlid A."/>
            <person name="Henrissat B."/>
            <person name="Grigoriev I.V."/>
            <person name="Hibbett D.S."/>
            <person name="Martin F."/>
        </authorList>
    </citation>
    <scope>NUCLEOTIDE SEQUENCE [LARGE SCALE GENOMIC DNA]</scope>
    <source>
        <strain evidence="3">Ve08.2h10</strain>
    </source>
</reference>
<feature type="region of interest" description="Disordered" evidence="1">
    <location>
        <begin position="1"/>
        <end position="48"/>
    </location>
</feature>
<feature type="compositionally biased region" description="Polar residues" evidence="1">
    <location>
        <begin position="21"/>
        <end position="46"/>
    </location>
</feature>